<dbReference type="Proteomes" id="UP000249396">
    <property type="component" value="Unassembled WGS sequence"/>
</dbReference>
<dbReference type="Pfam" id="PF01850">
    <property type="entry name" value="PIN"/>
    <property type="match status" value="1"/>
</dbReference>
<dbReference type="InterPro" id="IPR022907">
    <property type="entry name" value="VapC_family"/>
</dbReference>
<evidence type="ECO:0000313" key="10">
    <source>
        <dbReference type="EMBL" id="PZN68755.1"/>
    </source>
</evidence>
<dbReference type="InterPro" id="IPR002716">
    <property type="entry name" value="PIN_dom"/>
</dbReference>
<comment type="caution">
    <text evidence="10">The sequence shown here is derived from an EMBL/GenBank/DDBJ whole genome shotgun (WGS) entry which is preliminary data.</text>
</comment>
<keyword evidence="8" id="KW-0800">Toxin</keyword>
<feature type="binding site" evidence="8">
    <location>
        <position position="10"/>
    </location>
    <ligand>
        <name>Mg(2+)</name>
        <dbReference type="ChEBI" id="CHEBI:18420"/>
    </ligand>
</feature>
<evidence type="ECO:0000256" key="5">
    <source>
        <dbReference type="ARBA" id="ARBA00022801"/>
    </source>
</evidence>
<evidence type="ECO:0000256" key="6">
    <source>
        <dbReference type="ARBA" id="ARBA00022842"/>
    </source>
</evidence>
<dbReference type="GO" id="GO:0016787">
    <property type="term" value="F:hydrolase activity"/>
    <property type="evidence" value="ECO:0007669"/>
    <property type="project" value="UniProtKB-KW"/>
</dbReference>
<feature type="binding site" evidence="8">
    <location>
        <position position="105"/>
    </location>
    <ligand>
        <name>Mg(2+)</name>
        <dbReference type="ChEBI" id="CHEBI:18420"/>
    </ligand>
</feature>
<keyword evidence="3 8" id="KW-0540">Nuclease</keyword>
<organism evidence="10 11">
    <name type="scientific">Candidatus Methylumidiphilus alinenensis</name>
    <dbReference type="NCBI Taxonomy" id="2202197"/>
    <lineage>
        <taxon>Bacteria</taxon>
        <taxon>Pseudomonadati</taxon>
        <taxon>Pseudomonadota</taxon>
        <taxon>Gammaproteobacteria</taxon>
        <taxon>Methylococcales</taxon>
        <taxon>Candidatus Methylumidiphilus</taxon>
    </lineage>
</organism>
<comment type="function">
    <text evidence="8">Toxic component of a toxin-antitoxin (TA) system. An RNase.</text>
</comment>
<name>A0A2W4Q8A1_9GAMM</name>
<dbReference type="SUPFAM" id="SSF88723">
    <property type="entry name" value="PIN domain-like"/>
    <property type="match status" value="1"/>
</dbReference>
<evidence type="ECO:0000256" key="3">
    <source>
        <dbReference type="ARBA" id="ARBA00022722"/>
    </source>
</evidence>
<protein>
    <recommendedName>
        <fullName evidence="8">Ribonuclease VapC</fullName>
        <shortName evidence="8">RNase VapC</shortName>
        <ecNumber evidence="8">3.1.-.-</ecNumber>
    </recommendedName>
    <alternativeName>
        <fullName evidence="8">Toxin VapC</fullName>
    </alternativeName>
</protein>
<dbReference type="HAMAP" id="MF_00265">
    <property type="entry name" value="VapC_Nob1"/>
    <property type="match status" value="1"/>
</dbReference>
<reference evidence="10 11" key="1">
    <citation type="journal article" date="2018" name="Aquat. Microb. Ecol.">
        <title>Gammaproteobacterial methanotrophs dominate.</title>
        <authorList>
            <person name="Rissanen A.J."/>
            <person name="Saarenheimo J."/>
            <person name="Tiirola M."/>
            <person name="Peura S."/>
            <person name="Aalto S.L."/>
            <person name="Karvinen A."/>
            <person name="Nykanen H."/>
        </authorList>
    </citation>
    <scope>NUCLEOTIDE SEQUENCE [LARGE SCALE GENOMIC DNA]</scope>
    <source>
        <strain evidence="10">AMbin10</strain>
    </source>
</reference>
<dbReference type="AlphaFoldDB" id="A0A2W4Q8A1"/>
<evidence type="ECO:0000256" key="1">
    <source>
        <dbReference type="ARBA" id="ARBA00001946"/>
    </source>
</evidence>
<dbReference type="Gene3D" id="3.40.50.1010">
    <property type="entry name" value="5'-nuclease"/>
    <property type="match status" value="1"/>
</dbReference>
<keyword evidence="6 8" id="KW-0460">Magnesium</keyword>
<dbReference type="InterPro" id="IPR029060">
    <property type="entry name" value="PIN-like_dom_sf"/>
</dbReference>
<evidence type="ECO:0000256" key="7">
    <source>
        <dbReference type="ARBA" id="ARBA00038093"/>
    </source>
</evidence>
<dbReference type="PANTHER" id="PTHR33653">
    <property type="entry name" value="RIBONUCLEASE VAPC2"/>
    <property type="match status" value="1"/>
</dbReference>
<gene>
    <name evidence="8" type="primary">vapC</name>
    <name evidence="10" type="ORF">DM484_30960</name>
</gene>
<accession>A0A2W4Q8A1</accession>
<dbReference type="EC" id="3.1.-.-" evidence="8"/>
<dbReference type="InterPro" id="IPR050556">
    <property type="entry name" value="Type_II_TA_system_RNase"/>
</dbReference>
<keyword evidence="5 8" id="KW-0378">Hydrolase</keyword>
<evidence type="ECO:0000256" key="2">
    <source>
        <dbReference type="ARBA" id="ARBA00022649"/>
    </source>
</evidence>
<dbReference type="CDD" id="cd09871">
    <property type="entry name" value="PIN_MtVapC28-VapC30-like"/>
    <property type="match status" value="1"/>
</dbReference>
<evidence type="ECO:0000313" key="11">
    <source>
        <dbReference type="Proteomes" id="UP000249396"/>
    </source>
</evidence>
<keyword evidence="2 8" id="KW-1277">Toxin-antitoxin system</keyword>
<comment type="cofactor">
    <cofactor evidence="1 8">
        <name>Mg(2+)</name>
        <dbReference type="ChEBI" id="CHEBI:18420"/>
    </cofactor>
</comment>
<sequence length="137" mass="14878">MDFLPDLVVDTSALVAILLPEADGPLYLDRLETAHCAAVSSVSKVELMMVLYSRQPASAEALLTRLRNNVSLSVVAVDELIADSAIAAFLRYGKGRHPAKLNFGDCFSYALAKRFNVPLLFKGDDFSQTDIPSAFTP</sequence>
<proteinExistence type="inferred from homology"/>
<dbReference type="GO" id="GO:0004540">
    <property type="term" value="F:RNA nuclease activity"/>
    <property type="evidence" value="ECO:0007669"/>
    <property type="project" value="InterPro"/>
</dbReference>
<evidence type="ECO:0000256" key="8">
    <source>
        <dbReference type="HAMAP-Rule" id="MF_00265"/>
    </source>
</evidence>
<keyword evidence="4 8" id="KW-0479">Metal-binding</keyword>
<dbReference type="EMBL" id="QJPH01000596">
    <property type="protein sequence ID" value="PZN68755.1"/>
    <property type="molecule type" value="Genomic_DNA"/>
</dbReference>
<dbReference type="PANTHER" id="PTHR33653:SF1">
    <property type="entry name" value="RIBONUCLEASE VAPC2"/>
    <property type="match status" value="1"/>
</dbReference>
<dbReference type="GO" id="GO:0090729">
    <property type="term" value="F:toxin activity"/>
    <property type="evidence" value="ECO:0007669"/>
    <property type="project" value="UniProtKB-KW"/>
</dbReference>
<comment type="similarity">
    <text evidence="7 8">Belongs to the PINc/VapC protein family.</text>
</comment>
<evidence type="ECO:0000256" key="4">
    <source>
        <dbReference type="ARBA" id="ARBA00022723"/>
    </source>
</evidence>
<feature type="domain" description="PIN" evidence="9">
    <location>
        <begin position="8"/>
        <end position="130"/>
    </location>
</feature>
<evidence type="ECO:0000259" key="9">
    <source>
        <dbReference type="Pfam" id="PF01850"/>
    </source>
</evidence>
<dbReference type="GO" id="GO:0000287">
    <property type="term" value="F:magnesium ion binding"/>
    <property type="evidence" value="ECO:0007669"/>
    <property type="project" value="UniProtKB-UniRule"/>
</dbReference>